<evidence type="ECO:0000256" key="4">
    <source>
        <dbReference type="ARBA" id="ARBA00008664"/>
    </source>
</evidence>
<evidence type="ECO:0000256" key="12">
    <source>
        <dbReference type="SAM" id="SignalP"/>
    </source>
</evidence>
<keyword evidence="15" id="KW-1185">Reference proteome</keyword>
<dbReference type="OrthoDB" id="9762009at2"/>
<organism evidence="14 15">
    <name type="scientific">Candidatus Deianiraea vastatrix</name>
    <dbReference type="NCBI Taxonomy" id="2163644"/>
    <lineage>
        <taxon>Bacteria</taxon>
        <taxon>Pseudomonadati</taxon>
        <taxon>Pseudomonadota</taxon>
        <taxon>Alphaproteobacteria</taxon>
        <taxon>Rickettsiales</taxon>
        <taxon>Candidatus Deianiraeaceae</taxon>
        <taxon>Candidatus Deianiraea</taxon>
    </lineage>
</organism>
<feature type="signal peptide" evidence="12">
    <location>
        <begin position="1"/>
        <end position="20"/>
    </location>
</feature>
<keyword evidence="12" id="KW-0732">Signal</keyword>
<evidence type="ECO:0000256" key="8">
    <source>
        <dbReference type="ARBA" id="ARBA00022801"/>
    </source>
</evidence>
<evidence type="ECO:0000256" key="10">
    <source>
        <dbReference type="ARBA" id="ARBA00023098"/>
    </source>
</evidence>
<evidence type="ECO:0000256" key="6">
    <source>
        <dbReference type="ARBA" id="ARBA00018392"/>
    </source>
</evidence>
<dbReference type="GO" id="GO:0005576">
    <property type="term" value="C:extracellular region"/>
    <property type="evidence" value="ECO:0007669"/>
    <property type="project" value="UniProtKB-SubCell"/>
</dbReference>
<gene>
    <name evidence="14" type="ORF">Deia_00213</name>
</gene>
<reference evidence="14 15" key="1">
    <citation type="journal article" date="2019" name="ISME J.">
        <title>Deianiraea, an extracellular bacterium associated with the ciliate Paramecium, suggests an alternative scenario for the evolution of Rickettsiales.</title>
        <authorList>
            <person name="Castelli M."/>
            <person name="Sabaneyeva E."/>
            <person name="Lanzoni O."/>
            <person name="Lebedeva N."/>
            <person name="Floriano A.M."/>
            <person name="Gaiarsa S."/>
            <person name="Benken K."/>
            <person name="Modeo L."/>
            <person name="Bandi C."/>
            <person name="Potekhin A."/>
            <person name="Sassera D."/>
            <person name="Petroni G."/>
        </authorList>
    </citation>
    <scope>NUCLEOTIDE SEQUENCE [LARGE SCALE GENOMIC DNA]</scope>
    <source>
        <strain evidence="14">CyL4-1</strain>
    </source>
</reference>
<dbReference type="GO" id="GO:0016042">
    <property type="term" value="P:lipid catabolic process"/>
    <property type="evidence" value="ECO:0007669"/>
    <property type="project" value="UniProtKB-KW"/>
</dbReference>
<evidence type="ECO:0000313" key="15">
    <source>
        <dbReference type="Proteomes" id="UP000321934"/>
    </source>
</evidence>
<dbReference type="InterPro" id="IPR051406">
    <property type="entry name" value="PLD_domain"/>
</dbReference>
<keyword evidence="8" id="KW-0378">Hydrolase</keyword>
<evidence type="ECO:0000256" key="1">
    <source>
        <dbReference type="ARBA" id="ARBA00000798"/>
    </source>
</evidence>
<comment type="similarity">
    <text evidence="4">Belongs to the phospholipase D family.</text>
</comment>
<dbReference type="GO" id="GO:0006793">
    <property type="term" value="P:phosphorus metabolic process"/>
    <property type="evidence" value="ECO:0007669"/>
    <property type="project" value="UniProtKB-ARBA"/>
</dbReference>
<comment type="subcellular location">
    <subcellularLocation>
        <location evidence="3">Secreted</location>
    </subcellularLocation>
</comment>
<dbReference type="InterPro" id="IPR001736">
    <property type="entry name" value="PLipase_D/transphosphatidylase"/>
</dbReference>
<dbReference type="SUPFAM" id="SSF56024">
    <property type="entry name" value="Phospholipase D/nuclease"/>
    <property type="match status" value="1"/>
</dbReference>
<dbReference type="Pfam" id="PF13091">
    <property type="entry name" value="PLDc_2"/>
    <property type="match status" value="1"/>
</dbReference>
<keyword evidence="9" id="KW-0442">Lipid degradation</keyword>
<dbReference type="GO" id="GO:0016891">
    <property type="term" value="F:RNA endonuclease activity producing 5'-phosphomonoesters, hydrolytic mechanism"/>
    <property type="evidence" value="ECO:0007669"/>
    <property type="project" value="TreeGrafter"/>
</dbReference>
<name>A0A5B8XF98_9RICK</name>
<dbReference type="PANTHER" id="PTHR43856">
    <property type="entry name" value="CARDIOLIPIN HYDROLASE"/>
    <property type="match status" value="1"/>
</dbReference>
<dbReference type="Gene3D" id="3.30.870.10">
    <property type="entry name" value="Endonuclease Chain A"/>
    <property type="match status" value="1"/>
</dbReference>
<feature type="domain" description="PLD phosphodiesterase" evidence="13">
    <location>
        <begin position="100"/>
        <end position="127"/>
    </location>
</feature>
<dbReference type="GO" id="GO:0004630">
    <property type="term" value="F:phospholipase D activity"/>
    <property type="evidence" value="ECO:0007669"/>
    <property type="project" value="UniProtKB-EC"/>
</dbReference>
<comment type="catalytic activity">
    <reaction evidence="1">
        <text>a 1,2-diacyl-sn-glycero-3-phosphocholine + H2O = a 1,2-diacyl-sn-glycero-3-phosphate + choline + H(+)</text>
        <dbReference type="Rhea" id="RHEA:14445"/>
        <dbReference type="ChEBI" id="CHEBI:15354"/>
        <dbReference type="ChEBI" id="CHEBI:15377"/>
        <dbReference type="ChEBI" id="CHEBI:15378"/>
        <dbReference type="ChEBI" id="CHEBI:57643"/>
        <dbReference type="ChEBI" id="CHEBI:58608"/>
        <dbReference type="EC" id="3.1.4.4"/>
    </reaction>
</comment>
<dbReference type="PROSITE" id="PS50035">
    <property type="entry name" value="PLD"/>
    <property type="match status" value="1"/>
</dbReference>
<accession>A0A5B8XF98</accession>
<dbReference type="EC" id="3.1.4.4" evidence="5"/>
<dbReference type="InterPro" id="IPR025202">
    <property type="entry name" value="PLD-like_dom"/>
</dbReference>
<evidence type="ECO:0000256" key="11">
    <source>
        <dbReference type="ARBA" id="ARBA00029594"/>
    </source>
</evidence>
<evidence type="ECO:0000256" key="7">
    <source>
        <dbReference type="ARBA" id="ARBA00022525"/>
    </source>
</evidence>
<protein>
    <recommendedName>
        <fullName evidence="6">Phospholipase D</fullName>
        <ecNumber evidence="5">3.1.4.4</ecNumber>
    </recommendedName>
    <alternativeName>
        <fullName evidence="11">Choline phosphatase</fullName>
    </alternativeName>
</protein>
<feature type="chain" id="PRO_5022662988" description="Phospholipase D" evidence="12">
    <location>
        <begin position="21"/>
        <end position="187"/>
    </location>
</feature>
<keyword evidence="7" id="KW-0964">Secreted</keyword>
<dbReference type="AlphaFoldDB" id="A0A5B8XF98"/>
<proteinExistence type="inferred from homology"/>
<evidence type="ECO:0000313" key="14">
    <source>
        <dbReference type="EMBL" id="QED23021.1"/>
    </source>
</evidence>
<dbReference type="Proteomes" id="UP000321934">
    <property type="component" value="Chromosome"/>
</dbReference>
<dbReference type="RefSeq" id="WP_146820321.1">
    <property type="nucleotide sequence ID" value="NZ_CP029077.1"/>
</dbReference>
<dbReference type="PANTHER" id="PTHR43856:SF1">
    <property type="entry name" value="MITOCHONDRIAL CARDIOLIPIN HYDROLASE"/>
    <property type="match status" value="1"/>
</dbReference>
<evidence type="ECO:0000256" key="2">
    <source>
        <dbReference type="ARBA" id="ARBA00003145"/>
    </source>
</evidence>
<evidence type="ECO:0000256" key="9">
    <source>
        <dbReference type="ARBA" id="ARBA00022963"/>
    </source>
</evidence>
<evidence type="ECO:0000256" key="3">
    <source>
        <dbReference type="ARBA" id="ARBA00004613"/>
    </source>
</evidence>
<evidence type="ECO:0000256" key="5">
    <source>
        <dbReference type="ARBA" id="ARBA00012027"/>
    </source>
</evidence>
<dbReference type="SMART" id="SM00155">
    <property type="entry name" value="PLDc"/>
    <property type="match status" value="1"/>
</dbReference>
<sequence length="187" mass="21806">MFKNYVITLFLLLNPINSHAQITFTNKCEKEVIKLINNSQNSIDIAVYSINNLNIINQLIKAKDRNVKIRILTDSIQAFGKSSKVKLLHDAGFDIKIHSKDRIMHHKFAIFDNQKAIEGSFNWTYSAANKNAEDCNIFDSEKDVNTLKKRFKKLWKINEKDISECYFDNMKLDKEERNSCTLKNNKK</sequence>
<comment type="function">
    <text evidence="2">Could be a virulence factor.</text>
</comment>
<evidence type="ECO:0000259" key="13">
    <source>
        <dbReference type="PROSITE" id="PS50035"/>
    </source>
</evidence>
<dbReference type="EMBL" id="CP029077">
    <property type="protein sequence ID" value="QED23021.1"/>
    <property type="molecule type" value="Genomic_DNA"/>
</dbReference>
<keyword evidence="10" id="KW-0443">Lipid metabolism</keyword>